<dbReference type="GO" id="GO:0004301">
    <property type="term" value="F:epoxide hydrolase activity"/>
    <property type="evidence" value="ECO:0007669"/>
    <property type="project" value="TreeGrafter"/>
</dbReference>
<dbReference type="GO" id="GO:0097176">
    <property type="term" value="P:epoxide metabolic process"/>
    <property type="evidence" value="ECO:0007669"/>
    <property type="project" value="TreeGrafter"/>
</dbReference>
<organism evidence="5">
    <name type="scientific">Dyadobacter sp. 676</name>
    <dbReference type="NCBI Taxonomy" id="3088362"/>
    <lineage>
        <taxon>Bacteria</taxon>
        <taxon>Pseudomonadati</taxon>
        <taxon>Bacteroidota</taxon>
        <taxon>Cytophagia</taxon>
        <taxon>Cytophagales</taxon>
        <taxon>Spirosomataceae</taxon>
        <taxon>Dyadobacter</taxon>
    </lineage>
</organism>
<name>A0AAU8FIB3_9BACT</name>
<dbReference type="PANTHER" id="PTHR21661">
    <property type="entry name" value="EPOXIDE HYDROLASE 1-RELATED"/>
    <property type="match status" value="1"/>
</dbReference>
<evidence type="ECO:0000313" key="5">
    <source>
        <dbReference type="EMBL" id="XCH23627.1"/>
    </source>
</evidence>
<dbReference type="PANTHER" id="PTHR21661:SF35">
    <property type="entry name" value="EPOXIDE HYDROLASE"/>
    <property type="match status" value="1"/>
</dbReference>
<keyword evidence="3 5" id="KW-0378">Hydrolase</keyword>
<dbReference type="InterPro" id="IPR016292">
    <property type="entry name" value="Epoxide_hydrolase"/>
</dbReference>
<dbReference type="AlphaFoldDB" id="A0AAU8FIB3"/>
<evidence type="ECO:0000256" key="2">
    <source>
        <dbReference type="ARBA" id="ARBA00022797"/>
    </source>
</evidence>
<dbReference type="InterPro" id="IPR029058">
    <property type="entry name" value="AB_hydrolase_fold"/>
</dbReference>
<evidence type="ECO:0000256" key="3">
    <source>
        <dbReference type="ARBA" id="ARBA00022801"/>
    </source>
</evidence>
<gene>
    <name evidence="5" type="ORF">ABV298_25485</name>
</gene>
<dbReference type="RefSeq" id="WP_353718951.1">
    <property type="nucleotide sequence ID" value="NZ_CP159289.1"/>
</dbReference>
<dbReference type="SUPFAM" id="SSF53474">
    <property type="entry name" value="alpha/beta-Hydrolases"/>
    <property type="match status" value="1"/>
</dbReference>
<reference evidence="5" key="1">
    <citation type="submission" date="2024-06" db="EMBL/GenBank/DDBJ databases">
        <title>Sequencing and assembly of the genome of Dyadobacter sp. strain 676, a symbiont of Cyamopsis tetragonoloba.</title>
        <authorList>
            <person name="Guro P."/>
            <person name="Sazanova A."/>
            <person name="Kuznetsova I."/>
            <person name="Belimov A."/>
            <person name="Safronova V."/>
        </authorList>
    </citation>
    <scope>NUCLEOTIDE SEQUENCE</scope>
    <source>
        <strain evidence="5">676</strain>
    </source>
</reference>
<dbReference type="EMBL" id="CP159289">
    <property type="protein sequence ID" value="XCH23627.1"/>
    <property type="molecule type" value="Genomic_DNA"/>
</dbReference>
<protein>
    <submittedName>
        <fullName evidence="5">Epoxide hydrolase family protein</fullName>
    </submittedName>
</protein>
<dbReference type="PRINTS" id="PR00412">
    <property type="entry name" value="EPOXHYDRLASE"/>
</dbReference>
<evidence type="ECO:0000259" key="4">
    <source>
        <dbReference type="Pfam" id="PF06441"/>
    </source>
</evidence>
<evidence type="ECO:0000256" key="1">
    <source>
        <dbReference type="ARBA" id="ARBA00010088"/>
    </source>
</evidence>
<dbReference type="Pfam" id="PF06441">
    <property type="entry name" value="EHN"/>
    <property type="match status" value="1"/>
</dbReference>
<accession>A0AAU8FIB3</accession>
<dbReference type="InterPro" id="IPR010497">
    <property type="entry name" value="Epoxide_hydro_N"/>
</dbReference>
<dbReference type="PIRSF" id="PIRSF001112">
    <property type="entry name" value="Epoxide_hydrolase"/>
    <property type="match status" value="1"/>
</dbReference>
<keyword evidence="2" id="KW-0058">Aromatic hydrocarbons catabolism</keyword>
<sequence>MRPFRIEIPDSDIDYLRQRLANARWNPTQSGWEKGVPVGYLKNTADYWLNQFDWKKQEADLNRYPHFITGIDGQDIHFLHIRSPRANAVPLMLIHGWPGSFADFTRVIGPLSNPQESGQVAFDLVIPSIPGFGFSVPVKEKGYNMFRIAATFATLMDRLGYERFAVHGGDMGAGVAGIMSGIAAHRLIGTHINSDFFAVAGLGMFPSDRSSFTDEENLGLERMKRYQKDGTAYLEIQATRPQTIGTALSDSPVGQLAWMAEKYKEWTDEAKELPEDAIGMDQMLTNVSLYWFNQLGASSAAILSENMSMAFDWGGGNAQEANQWAGPKVPSAIACFGKKEDETLLKKLASLMGEPDRWSFYDSGCHFPAMEVPDLLVEDIRQFFSAILRKDKPY</sequence>
<comment type="similarity">
    <text evidence="1">Belongs to the peptidase S33 family.</text>
</comment>
<dbReference type="InterPro" id="IPR000639">
    <property type="entry name" value="Epox_hydrolase-like"/>
</dbReference>
<proteinExistence type="inferred from homology"/>
<feature type="domain" description="Epoxide hydrolase N-terminal" evidence="4">
    <location>
        <begin position="1"/>
        <end position="104"/>
    </location>
</feature>
<dbReference type="Gene3D" id="3.40.50.1820">
    <property type="entry name" value="alpha/beta hydrolase"/>
    <property type="match status" value="1"/>
</dbReference>